<dbReference type="Gene3D" id="3.55.50.30">
    <property type="match status" value="1"/>
</dbReference>
<dbReference type="KEGG" id="rsi:Runsl_3320"/>
<dbReference type="Pfam" id="PF16344">
    <property type="entry name" value="FecR_C"/>
    <property type="match status" value="1"/>
</dbReference>
<dbReference type="PANTHER" id="PTHR30273:SF2">
    <property type="entry name" value="PROTEIN FECR"/>
    <property type="match status" value="1"/>
</dbReference>
<dbReference type="InterPro" id="IPR012373">
    <property type="entry name" value="Ferrdict_sens_TM"/>
</dbReference>
<dbReference type="Gene3D" id="2.60.120.1440">
    <property type="match status" value="1"/>
</dbReference>
<evidence type="ECO:0000313" key="5">
    <source>
        <dbReference type="Proteomes" id="UP000000493"/>
    </source>
</evidence>
<dbReference type="PANTHER" id="PTHR30273">
    <property type="entry name" value="PERIPLASMIC SIGNAL SENSOR AND SIGMA FACTOR ACTIVATOR FECR-RELATED"/>
    <property type="match status" value="1"/>
</dbReference>
<proteinExistence type="predicted"/>
<dbReference type="GO" id="GO:0016989">
    <property type="term" value="F:sigma factor antagonist activity"/>
    <property type="evidence" value="ECO:0007669"/>
    <property type="project" value="TreeGrafter"/>
</dbReference>
<evidence type="ECO:0000259" key="3">
    <source>
        <dbReference type="Pfam" id="PF16344"/>
    </source>
</evidence>
<evidence type="ECO:0000256" key="1">
    <source>
        <dbReference type="SAM" id="Phobius"/>
    </source>
</evidence>
<evidence type="ECO:0000259" key="2">
    <source>
        <dbReference type="Pfam" id="PF04773"/>
    </source>
</evidence>
<dbReference type="Proteomes" id="UP000000493">
    <property type="component" value="Chromosome"/>
</dbReference>
<accession>A0A7U3ZM04</accession>
<reference evidence="4 5" key="2">
    <citation type="journal article" date="2012" name="Stand. Genomic Sci.">
        <title>Complete genome sequence of the aquatic bacterium Runella slithyformis type strain (LSU 4(T)).</title>
        <authorList>
            <person name="Copeland A."/>
            <person name="Zhang X."/>
            <person name="Misra M."/>
            <person name="Lapidus A."/>
            <person name="Nolan M."/>
            <person name="Lucas S."/>
            <person name="Deshpande S."/>
            <person name="Cheng J.F."/>
            <person name="Tapia R."/>
            <person name="Goodwin L.A."/>
            <person name="Pitluck S."/>
            <person name="Liolios K."/>
            <person name="Pagani I."/>
            <person name="Ivanova N."/>
            <person name="Mikhailova N."/>
            <person name="Pati A."/>
            <person name="Chen A."/>
            <person name="Palaniappan K."/>
            <person name="Land M."/>
            <person name="Hauser L."/>
            <person name="Pan C."/>
            <person name="Jeffries C.D."/>
            <person name="Detter J.C."/>
            <person name="Brambilla E.M."/>
            <person name="Rohde M."/>
            <person name="Djao O.D."/>
            <person name="Goker M."/>
            <person name="Sikorski J."/>
            <person name="Tindall B.J."/>
            <person name="Woyke T."/>
            <person name="Bristow J."/>
            <person name="Eisen J.A."/>
            <person name="Markowitz V."/>
            <person name="Hugenholtz P."/>
            <person name="Kyrpides N.C."/>
            <person name="Klenk H.P."/>
            <person name="Mavromatis K."/>
        </authorList>
    </citation>
    <scope>NUCLEOTIDE SEQUENCE [LARGE SCALE GENOMIC DNA]</scope>
    <source>
        <strain evidence="5">ATCC 29530 / DSM 19594 / LMG 11500 / NCIMB 11436 / LSU 4</strain>
    </source>
</reference>
<keyword evidence="1" id="KW-0812">Transmembrane</keyword>
<organism evidence="4 5">
    <name type="scientific">Runella slithyformis (strain ATCC 29530 / DSM 19594 / LMG 11500 / NCIMB 11436 / LSU 4)</name>
    <dbReference type="NCBI Taxonomy" id="761193"/>
    <lineage>
        <taxon>Bacteria</taxon>
        <taxon>Pseudomonadati</taxon>
        <taxon>Bacteroidota</taxon>
        <taxon>Cytophagia</taxon>
        <taxon>Cytophagales</taxon>
        <taxon>Spirosomataceae</taxon>
        <taxon>Runella</taxon>
    </lineage>
</organism>
<gene>
    <name evidence="4" type="ordered locus">Runsl_3320</name>
</gene>
<protein>
    <submittedName>
        <fullName evidence="4">Anti-FecI sigma factor, FecR</fullName>
    </submittedName>
</protein>
<keyword evidence="1" id="KW-1133">Transmembrane helix</keyword>
<dbReference type="InterPro" id="IPR032508">
    <property type="entry name" value="FecR_C"/>
</dbReference>
<keyword evidence="5" id="KW-1185">Reference proteome</keyword>
<feature type="domain" description="FecR protein" evidence="2">
    <location>
        <begin position="147"/>
        <end position="232"/>
    </location>
</feature>
<dbReference type="InterPro" id="IPR006860">
    <property type="entry name" value="FecR"/>
</dbReference>
<dbReference type="Pfam" id="PF04773">
    <property type="entry name" value="FecR"/>
    <property type="match status" value="1"/>
</dbReference>
<dbReference type="RefSeq" id="WP_013928997.1">
    <property type="nucleotide sequence ID" value="NC_015703.1"/>
</dbReference>
<evidence type="ECO:0000313" key="4">
    <source>
        <dbReference type="EMBL" id="AEI49692.1"/>
    </source>
</evidence>
<dbReference type="AlphaFoldDB" id="A0A7U3ZM04"/>
<reference evidence="5" key="1">
    <citation type="submission" date="2011-06" db="EMBL/GenBank/DDBJ databases">
        <title>The complete genome of chromosome of Runella slithyformis DSM 19594.</title>
        <authorList>
            <consortium name="US DOE Joint Genome Institute (JGI-PGF)"/>
            <person name="Lucas S."/>
            <person name="Han J."/>
            <person name="Lapidus A."/>
            <person name="Bruce D."/>
            <person name="Goodwin L."/>
            <person name="Pitluck S."/>
            <person name="Peters L."/>
            <person name="Kyrpides N."/>
            <person name="Mavromatis K."/>
            <person name="Ivanova N."/>
            <person name="Ovchinnikova G."/>
            <person name="Zhang X."/>
            <person name="Misra M."/>
            <person name="Detter J.C."/>
            <person name="Tapia R."/>
            <person name="Han C."/>
            <person name="Land M."/>
            <person name="Hauser L."/>
            <person name="Markowitz V."/>
            <person name="Cheng J.-F."/>
            <person name="Hugenholtz P."/>
            <person name="Woyke T."/>
            <person name="Wu D."/>
            <person name="Tindall B."/>
            <person name="Faehrich R."/>
            <person name="Brambilla E."/>
            <person name="Klenk H.-P."/>
            <person name="Eisen J.A."/>
        </authorList>
    </citation>
    <scope>NUCLEOTIDE SEQUENCE [LARGE SCALE GENOMIC DNA]</scope>
    <source>
        <strain evidence="5">ATCC 29530 / DSM 19594 / LMG 11500 / NCIMB 11436 / LSU 4</strain>
    </source>
</reference>
<feature type="transmembrane region" description="Helical" evidence="1">
    <location>
        <begin position="94"/>
        <end position="113"/>
    </location>
</feature>
<sequence length="368" mass="42085">MRYLHYNSGDFMEDADFRQWVQNPTPESAAFWEDFLRRHPEKKTDITVARNWLLALEAQVESDFSTKAEEDWVFQQIQRQIVEEQRGEFRRLPVWVRWAAAASVVLIMSWWFVNRQTAPVEMTYEVNREQSESPLTEKVNETAKPILVTLADGSSIFLSPKSRISYAKTFNEGNKREVYLSGEAFFEVAKSPNKPFYVYANELVTKVLGTSFNVKAFPEDKNVEVKVRTGRVAVAVAEKISNGKNISNREREGIVLLPNQQAVLSRREIRLVKSLVENPSLLSSSAPTPLRYSFVFEAARASDVFNLIEQAYGIDIVFDEEIFSKCQFTADLTDESLYEKLNIICKSIEADYQILDAQIIISGKGCAE</sequence>
<name>A0A7U3ZM04_RUNSL</name>
<dbReference type="PIRSF" id="PIRSF018266">
    <property type="entry name" value="FecR"/>
    <property type="match status" value="1"/>
</dbReference>
<keyword evidence="1" id="KW-0472">Membrane</keyword>
<feature type="domain" description="Protein FecR C-terminal" evidence="3">
    <location>
        <begin position="294"/>
        <end position="361"/>
    </location>
</feature>
<dbReference type="EMBL" id="CP002859">
    <property type="protein sequence ID" value="AEI49692.1"/>
    <property type="molecule type" value="Genomic_DNA"/>
</dbReference>